<keyword evidence="1" id="KW-0812">Transmembrane</keyword>
<organism evidence="2 3">
    <name type="scientific">Littorina saxatilis</name>
    <dbReference type="NCBI Taxonomy" id="31220"/>
    <lineage>
        <taxon>Eukaryota</taxon>
        <taxon>Metazoa</taxon>
        <taxon>Spiralia</taxon>
        <taxon>Lophotrochozoa</taxon>
        <taxon>Mollusca</taxon>
        <taxon>Gastropoda</taxon>
        <taxon>Caenogastropoda</taxon>
        <taxon>Littorinimorpha</taxon>
        <taxon>Littorinoidea</taxon>
        <taxon>Littorinidae</taxon>
        <taxon>Littorina</taxon>
    </lineage>
</organism>
<feature type="transmembrane region" description="Helical" evidence="1">
    <location>
        <begin position="168"/>
        <end position="191"/>
    </location>
</feature>
<gene>
    <name evidence="2" type="ORF">V1264_017145</name>
</gene>
<dbReference type="AlphaFoldDB" id="A0AAN9GEA9"/>
<comment type="caution">
    <text evidence="2">The sequence shown here is derived from an EMBL/GenBank/DDBJ whole genome shotgun (WGS) entry which is preliminary data.</text>
</comment>
<proteinExistence type="predicted"/>
<name>A0AAN9GEA9_9CAEN</name>
<dbReference type="Proteomes" id="UP001374579">
    <property type="component" value="Unassembled WGS sequence"/>
</dbReference>
<sequence>MVSSLVVSSLVVLLITTSLLFVAFVTSHWLRIGRLNRTQLCSCTRCDCGMWYSCADDSLGLGATQLADITTRCDWFLSAGFPSNALPDWFKATQAMVTIALVTSLSSLLVGICSICAPYNLHRVVTVATTCTAVLLTVSVSVFGAMVSHLDETAIIIEGYDHLPYLSWSYWLAVAATLVAWVTAVCFFFVCRLKCSRYTV</sequence>
<keyword evidence="3" id="KW-1185">Reference proteome</keyword>
<reference evidence="2 3" key="1">
    <citation type="submission" date="2024-02" db="EMBL/GenBank/DDBJ databases">
        <title>Chromosome-scale genome assembly of the rough periwinkle Littorina saxatilis.</title>
        <authorList>
            <person name="De Jode A."/>
            <person name="Faria R."/>
            <person name="Formenti G."/>
            <person name="Sims Y."/>
            <person name="Smith T.P."/>
            <person name="Tracey A."/>
            <person name="Wood J.M.D."/>
            <person name="Zagrodzka Z.B."/>
            <person name="Johannesson K."/>
            <person name="Butlin R.K."/>
            <person name="Leder E.H."/>
        </authorList>
    </citation>
    <scope>NUCLEOTIDE SEQUENCE [LARGE SCALE GENOMIC DNA]</scope>
    <source>
        <strain evidence="2">Snail1</strain>
        <tissue evidence="2">Muscle</tissue>
    </source>
</reference>
<dbReference type="PANTHER" id="PTHR21284">
    <property type="entry name" value="EG:80H7.2 PROTEIN"/>
    <property type="match status" value="1"/>
</dbReference>
<evidence type="ECO:0000313" key="3">
    <source>
        <dbReference type="Proteomes" id="UP001374579"/>
    </source>
</evidence>
<dbReference type="EMBL" id="JBAMIC010000007">
    <property type="protein sequence ID" value="KAK7105813.1"/>
    <property type="molecule type" value="Genomic_DNA"/>
</dbReference>
<keyword evidence="1" id="KW-0472">Membrane</keyword>
<evidence type="ECO:0000256" key="1">
    <source>
        <dbReference type="SAM" id="Phobius"/>
    </source>
</evidence>
<evidence type="ECO:0000313" key="2">
    <source>
        <dbReference type="EMBL" id="KAK7105813.1"/>
    </source>
</evidence>
<dbReference type="Gene3D" id="1.20.140.150">
    <property type="match status" value="1"/>
</dbReference>
<protein>
    <submittedName>
        <fullName evidence="2">Uncharacterized protein</fullName>
    </submittedName>
</protein>
<accession>A0AAN9GEA9</accession>
<feature type="transmembrane region" description="Helical" evidence="1">
    <location>
        <begin position="7"/>
        <end position="30"/>
    </location>
</feature>
<keyword evidence="1" id="KW-1133">Transmembrane helix</keyword>
<feature type="transmembrane region" description="Helical" evidence="1">
    <location>
        <begin position="124"/>
        <end position="148"/>
    </location>
</feature>
<dbReference type="PANTHER" id="PTHR21284:SF12">
    <property type="entry name" value="EG:80H7.2 PROTEIN"/>
    <property type="match status" value="1"/>
</dbReference>
<feature type="transmembrane region" description="Helical" evidence="1">
    <location>
        <begin position="95"/>
        <end position="117"/>
    </location>
</feature>